<keyword evidence="3" id="KW-0539">Nucleus</keyword>
<dbReference type="EMBL" id="GG745331">
    <property type="protein sequence ID" value="KNE57012.1"/>
    <property type="molecule type" value="Genomic_DNA"/>
</dbReference>
<proteinExistence type="predicted"/>
<dbReference type="PANTHER" id="PTHR46267">
    <property type="entry name" value="SINGLE MYB HISTONE 4"/>
    <property type="match status" value="1"/>
</dbReference>
<dbReference type="InterPro" id="IPR044597">
    <property type="entry name" value="SMH1-6"/>
</dbReference>
<organism evidence="6 7">
    <name type="scientific">Allomyces macrogynus (strain ATCC 38327)</name>
    <name type="common">Allomyces javanicus var. macrogynus</name>
    <dbReference type="NCBI Taxonomy" id="578462"/>
    <lineage>
        <taxon>Eukaryota</taxon>
        <taxon>Fungi</taxon>
        <taxon>Fungi incertae sedis</taxon>
        <taxon>Blastocladiomycota</taxon>
        <taxon>Blastocladiomycetes</taxon>
        <taxon>Blastocladiales</taxon>
        <taxon>Blastocladiaceae</taxon>
        <taxon>Allomyces</taxon>
    </lineage>
</organism>
<dbReference type="InterPro" id="IPR009057">
    <property type="entry name" value="Homeodomain-like_sf"/>
</dbReference>
<dbReference type="VEuPathDB" id="FungiDB:AMAG_02772"/>
<evidence type="ECO:0000259" key="5">
    <source>
        <dbReference type="PROSITE" id="PS50090"/>
    </source>
</evidence>
<feature type="domain" description="Myb-like" evidence="5">
    <location>
        <begin position="91"/>
        <end position="147"/>
    </location>
</feature>
<dbReference type="GO" id="GO:0005634">
    <property type="term" value="C:nucleus"/>
    <property type="evidence" value="ECO:0007669"/>
    <property type="project" value="UniProtKB-SubCell"/>
</dbReference>
<dbReference type="STRING" id="578462.A0A0L0S3A1"/>
<evidence type="ECO:0000256" key="2">
    <source>
        <dbReference type="ARBA" id="ARBA00023125"/>
    </source>
</evidence>
<feature type="region of interest" description="Disordered" evidence="4">
    <location>
        <begin position="194"/>
        <end position="245"/>
    </location>
</feature>
<dbReference type="OrthoDB" id="608866at2759"/>
<dbReference type="CDD" id="cd11660">
    <property type="entry name" value="SANT_TRF"/>
    <property type="match status" value="1"/>
</dbReference>
<evidence type="ECO:0000313" key="7">
    <source>
        <dbReference type="Proteomes" id="UP000054350"/>
    </source>
</evidence>
<dbReference type="InterPro" id="IPR001005">
    <property type="entry name" value="SANT/Myb"/>
</dbReference>
<keyword evidence="7" id="KW-1185">Reference proteome</keyword>
<dbReference type="PROSITE" id="PS50090">
    <property type="entry name" value="MYB_LIKE"/>
    <property type="match status" value="1"/>
</dbReference>
<feature type="compositionally biased region" description="Low complexity" evidence="4">
    <location>
        <begin position="64"/>
        <end position="85"/>
    </location>
</feature>
<evidence type="ECO:0000313" key="6">
    <source>
        <dbReference type="EMBL" id="KNE57012.1"/>
    </source>
</evidence>
<feature type="region of interest" description="Disordered" evidence="4">
    <location>
        <begin position="48"/>
        <end position="97"/>
    </location>
</feature>
<dbReference type="AlphaFoldDB" id="A0A0L0S3A1"/>
<comment type="subcellular location">
    <subcellularLocation>
        <location evidence="1">Nucleus</location>
    </subcellularLocation>
</comment>
<dbReference type="Proteomes" id="UP000054350">
    <property type="component" value="Unassembled WGS sequence"/>
</dbReference>
<dbReference type="SUPFAM" id="SSF46689">
    <property type="entry name" value="Homeodomain-like"/>
    <property type="match status" value="1"/>
</dbReference>
<keyword evidence="2" id="KW-0238">DNA-binding</keyword>
<evidence type="ECO:0000256" key="1">
    <source>
        <dbReference type="ARBA" id="ARBA00004123"/>
    </source>
</evidence>
<sequence length="599" mass="62796">MAASNPACPWAAATAAAAAAAMNPAWINIPTSYAPVFATNAPVHAASAAESDSSARVCPRTGQTAPSTSAPAATVAAKPATTSAPAPAPTNGKRARHPWSDEEVAALMLGVQRHGVGGWSAMVADPGLPFDPRRRPADLKDKWRCMTTRRPAHVPPVPLDVNHLPRAYNPRAPKHMRGVPIPGTHFAALVPVSGTAQKRAREDDDDDHAIPAHRKETNIGRDSPSLPTPSTSSLASSSMSPSPVPPTMCPFSGLWRSPDAVAAAGLCPRPTDEPSDWLSASDLFQDVPDSWLATSGPPALVDADPLAELLQFSDDEGDEGENRQWMESLTVALTASQSLPHDTETAMQVRQRLDVAARALGGTNDYIVRTESTTSVGAMWTGLISQCPVASTAMRKCHAQAVARPASAPGTSRCPFKNALTTAGVDTSDSSPATAVMATRGPAVADLVTAIRHLDPETRARTLAILHGRTFAAGQVQCVYREYLVTLMGRYPVDALAARPAVTAAPAVNEIVDDSPWASLRRNRAAVANRLAALDGGSAAGSGLWRRMEEQRRGSSMSISSSNSPVGAMMVGTDGDEPAMLAWPHGGRPTMGPMMPALL</sequence>
<evidence type="ECO:0000256" key="3">
    <source>
        <dbReference type="ARBA" id="ARBA00023242"/>
    </source>
</evidence>
<gene>
    <name evidence="6" type="ORF">AMAG_02772</name>
</gene>
<name>A0A0L0S3A1_ALLM3</name>
<dbReference type="eggNOG" id="ENOG502SMYS">
    <property type="taxonomic scope" value="Eukaryota"/>
</dbReference>
<dbReference type="GO" id="GO:0003691">
    <property type="term" value="F:double-stranded telomeric DNA binding"/>
    <property type="evidence" value="ECO:0007669"/>
    <property type="project" value="InterPro"/>
</dbReference>
<protein>
    <recommendedName>
        <fullName evidence="5">Myb-like domain-containing protein</fullName>
    </recommendedName>
</protein>
<reference evidence="7" key="2">
    <citation type="submission" date="2009-11" db="EMBL/GenBank/DDBJ databases">
        <title>The Genome Sequence of Allomyces macrogynus strain ATCC 38327.</title>
        <authorList>
            <consortium name="The Broad Institute Genome Sequencing Platform"/>
            <person name="Russ C."/>
            <person name="Cuomo C."/>
            <person name="Shea T."/>
            <person name="Young S.K."/>
            <person name="Zeng Q."/>
            <person name="Koehrsen M."/>
            <person name="Haas B."/>
            <person name="Borodovsky M."/>
            <person name="Guigo R."/>
            <person name="Alvarado L."/>
            <person name="Berlin A."/>
            <person name="Borenstein D."/>
            <person name="Chen Z."/>
            <person name="Engels R."/>
            <person name="Freedman E."/>
            <person name="Gellesch M."/>
            <person name="Goldberg J."/>
            <person name="Griggs A."/>
            <person name="Gujja S."/>
            <person name="Heiman D."/>
            <person name="Hepburn T."/>
            <person name="Howarth C."/>
            <person name="Jen D."/>
            <person name="Larson L."/>
            <person name="Lewis B."/>
            <person name="Mehta T."/>
            <person name="Park D."/>
            <person name="Pearson M."/>
            <person name="Roberts A."/>
            <person name="Saif S."/>
            <person name="Shenoy N."/>
            <person name="Sisk P."/>
            <person name="Stolte C."/>
            <person name="Sykes S."/>
            <person name="Walk T."/>
            <person name="White J."/>
            <person name="Yandava C."/>
            <person name="Burger G."/>
            <person name="Gray M.W."/>
            <person name="Holland P.W.H."/>
            <person name="King N."/>
            <person name="Lang F.B.F."/>
            <person name="Roger A.J."/>
            <person name="Ruiz-Trillo I."/>
            <person name="Lander E."/>
            <person name="Nusbaum C."/>
        </authorList>
    </citation>
    <scope>NUCLEOTIDE SEQUENCE [LARGE SCALE GENOMIC DNA]</scope>
    <source>
        <strain evidence="7">ATCC 38327</strain>
    </source>
</reference>
<accession>A0A0L0S3A1</accession>
<dbReference type="SMART" id="SM00717">
    <property type="entry name" value="SANT"/>
    <property type="match status" value="1"/>
</dbReference>
<dbReference type="PANTHER" id="PTHR46267:SF15">
    <property type="entry name" value="WINGED HELIX-TURN-HELIX TRANSCRIPTION REPRESSOR DNA-BINDING PROTEIN-RELATED"/>
    <property type="match status" value="1"/>
</dbReference>
<feature type="compositionally biased region" description="Basic and acidic residues" evidence="4">
    <location>
        <begin position="208"/>
        <end position="219"/>
    </location>
</feature>
<reference evidence="6 7" key="1">
    <citation type="submission" date="2009-11" db="EMBL/GenBank/DDBJ databases">
        <title>Annotation of Allomyces macrogynus ATCC 38327.</title>
        <authorList>
            <consortium name="The Broad Institute Genome Sequencing Platform"/>
            <person name="Russ C."/>
            <person name="Cuomo C."/>
            <person name="Burger G."/>
            <person name="Gray M.W."/>
            <person name="Holland P.W.H."/>
            <person name="King N."/>
            <person name="Lang F.B.F."/>
            <person name="Roger A.J."/>
            <person name="Ruiz-Trillo I."/>
            <person name="Young S.K."/>
            <person name="Zeng Q."/>
            <person name="Gargeya S."/>
            <person name="Fitzgerald M."/>
            <person name="Haas B."/>
            <person name="Abouelleil A."/>
            <person name="Alvarado L."/>
            <person name="Arachchi H.M."/>
            <person name="Berlin A."/>
            <person name="Chapman S.B."/>
            <person name="Gearin G."/>
            <person name="Goldberg J."/>
            <person name="Griggs A."/>
            <person name="Gujja S."/>
            <person name="Hansen M."/>
            <person name="Heiman D."/>
            <person name="Howarth C."/>
            <person name="Larimer J."/>
            <person name="Lui A."/>
            <person name="MacDonald P.J.P."/>
            <person name="McCowen C."/>
            <person name="Montmayeur A."/>
            <person name="Murphy C."/>
            <person name="Neiman D."/>
            <person name="Pearson M."/>
            <person name="Priest M."/>
            <person name="Roberts A."/>
            <person name="Saif S."/>
            <person name="Shea T."/>
            <person name="Sisk P."/>
            <person name="Stolte C."/>
            <person name="Sykes S."/>
            <person name="Wortman J."/>
            <person name="Nusbaum C."/>
            <person name="Birren B."/>
        </authorList>
    </citation>
    <scope>NUCLEOTIDE SEQUENCE [LARGE SCALE GENOMIC DNA]</scope>
    <source>
        <strain evidence="6 7">ATCC 38327</strain>
    </source>
</reference>
<feature type="compositionally biased region" description="Low complexity" evidence="4">
    <location>
        <begin position="223"/>
        <end position="241"/>
    </location>
</feature>
<evidence type="ECO:0000256" key="4">
    <source>
        <dbReference type="SAM" id="MobiDB-lite"/>
    </source>
</evidence>
<dbReference type="Gene3D" id="1.10.246.220">
    <property type="match status" value="1"/>
</dbReference>